<keyword evidence="2" id="KW-1185">Reference proteome</keyword>
<proteinExistence type="predicted"/>
<dbReference type="InterPro" id="IPR013406">
    <property type="entry name" value="CHP02574_addiction_mod"/>
</dbReference>
<evidence type="ECO:0000313" key="2">
    <source>
        <dbReference type="Proteomes" id="UP000003835"/>
    </source>
</evidence>
<organism evidence="1 2">
    <name type="scientific">Coleofasciculus chthonoplastes PCC 7420</name>
    <dbReference type="NCBI Taxonomy" id="118168"/>
    <lineage>
        <taxon>Bacteria</taxon>
        <taxon>Bacillati</taxon>
        <taxon>Cyanobacteriota</taxon>
        <taxon>Cyanophyceae</taxon>
        <taxon>Coleofasciculales</taxon>
        <taxon>Coleofasciculaceae</taxon>
        <taxon>Coleofasciculus</taxon>
    </lineage>
</organism>
<dbReference type="Proteomes" id="UP000003835">
    <property type="component" value="Unassembled WGS sequence"/>
</dbReference>
<evidence type="ECO:0008006" key="3">
    <source>
        <dbReference type="Google" id="ProtNLM"/>
    </source>
</evidence>
<dbReference type="EMBL" id="DS989877">
    <property type="protein sequence ID" value="EDX71001.1"/>
    <property type="molecule type" value="Genomic_DNA"/>
</dbReference>
<gene>
    <name evidence="1" type="ORF">MC7420_6601</name>
</gene>
<sequence>MSQLSEIDQDVERVWTQEAEARDREIDDGQVTGIPAEDVFQQIRASWQ</sequence>
<dbReference type="STRING" id="118168.MC7420_6601"/>
<accession>B4W476</accession>
<name>B4W476_9CYAN</name>
<protein>
    <recommendedName>
        <fullName evidence="3">Addiction module component, TIGR02574 family</fullName>
    </recommendedName>
</protein>
<evidence type="ECO:0000313" key="1">
    <source>
        <dbReference type="EMBL" id="EDX71001.1"/>
    </source>
</evidence>
<reference evidence="1 2" key="1">
    <citation type="submission" date="2008-07" db="EMBL/GenBank/DDBJ databases">
        <authorList>
            <person name="Tandeau de Marsac N."/>
            <person name="Ferriera S."/>
            <person name="Johnson J."/>
            <person name="Kravitz S."/>
            <person name="Beeson K."/>
            <person name="Sutton G."/>
            <person name="Rogers Y.-H."/>
            <person name="Friedman R."/>
            <person name="Frazier M."/>
            <person name="Venter J.C."/>
        </authorList>
    </citation>
    <scope>NUCLEOTIDE SEQUENCE [LARGE SCALE GENOMIC DNA]</scope>
    <source>
        <strain evidence="1 2">PCC 7420</strain>
    </source>
</reference>
<dbReference type="HOGENOM" id="CLU_3151622_0_0_3"/>
<dbReference type="AlphaFoldDB" id="B4W476"/>
<dbReference type="Pfam" id="PF09720">
    <property type="entry name" value="Unstab_antitox"/>
    <property type="match status" value="1"/>
</dbReference>